<dbReference type="EMBL" id="RQTK01000611">
    <property type="protein sequence ID" value="RUS77092.1"/>
    <property type="molecule type" value="Genomic_DNA"/>
</dbReference>
<comment type="caution">
    <text evidence="1">The sequence shown here is derived from an EMBL/GenBank/DDBJ whole genome shotgun (WGS) entry which is preliminary data.</text>
</comment>
<keyword evidence="2" id="KW-1185">Reference proteome</keyword>
<protein>
    <submittedName>
        <fullName evidence="1">Uncharacterized protein</fullName>
    </submittedName>
</protein>
<dbReference type="Proteomes" id="UP000271974">
    <property type="component" value="Unassembled WGS sequence"/>
</dbReference>
<dbReference type="AlphaFoldDB" id="A0A433T6L8"/>
<proteinExistence type="predicted"/>
<accession>A0A433T6L8</accession>
<feature type="non-terminal residue" evidence="1">
    <location>
        <position position="1"/>
    </location>
</feature>
<reference evidence="1 2" key="1">
    <citation type="submission" date="2019-01" db="EMBL/GenBank/DDBJ databases">
        <title>A draft genome assembly of the solar-powered sea slug Elysia chlorotica.</title>
        <authorList>
            <person name="Cai H."/>
            <person name="Li Q."/>
            <person name="Fang X."/>
            <person name="Li J."/>
            <person name="Curtis N.E."/>
            <person name="Altenburger A."/>
            <person name="Shibata T."/>
            <person name="Feng M."/>
            <person name="Maeda T."/>
            <person name="Schwartz J.A."/>
            <person name="Shigenobu S."/>
            <person name="Lundholm N."/>
            <person name="Nishiyama T."/>
            <person name="Yang H."/>
            <person name="Hasebe M."/>
            <person name="Li S."/>
            <person name="Pierce S.K."/>
            <person name="Wang J."/>
        </authorList>
    </citation>
    <scope>NUCLEOTIDE SEQUENCE [LARGE SCALE GENOMIC DNA]</scope>
    <source>
        <strain evidence="1">EC2010</strain>
        <tissue evidence="1">Whole organism of an adult</tissue>
    </source>
</reference>
<name>A0A433T6L8_ELYCH</name>
<sequence length="99" mass="11003">QTDNRQTCNSAGTVVALRLVVVTAQFDWVWELAAELHVCLLCHGVLGNCLECLLNVDGLLGRCFKVRNVPFRVAPTLGTATRHLRVREIIVHVSETCFD</sequence>
<evidence type="ECO:0000313" key="2">
    <source>
        <dbReference type="Proteomes" id="UP000271974"/>
    </source>
</evidence>
<gene>
    <name evidence="1" type="ORF">EGW08_015147</name>
</gene>
<organism evidence="1 2">
    <name type="scientific">Elysia chlorotica</name>
    <name type="common">Eastern emerald elysia</name>
    <name type="synonym">Sea slug</name>
    <dbReference type="NCBI Taxonomy" id="188477"/>
    <lineage>
        <taxon>Eukaryota</taxon>
        <taxon>Metazoa</taxon>
        <taxon>Spiralia</taxon>
        <taxon>Lophotrochozoa</taxon>
        <taxon>Mollusca</taxon>
        <taxon>Gastropoda</taxon>
        <taxon>Heterobranchia</taxon>
        <taxon>Euthyneura</taxon>
        <taxon>Panpulmonata</taxon>
        <taxon>Sacoglossa</taxon>
        <taxon>Placobranchoidea</taxon>
        <taxon>Plakobranchidae</taxon>
        <taxon>Elysia</taxon>
    </lineage>
</organism>
<evidence type="ECO:0000313" key="1">
    <source>
        <dbReference type="EMBL" id="RUS77092.1"/>
    </source>
</evidence>